<dbReference type="InterPro" id="IPR007644">
    <property type="entry name" value="RNA_pol_bsu_protrusion"/>
</dbReference>
<evidence type="ECO:0000256" key="7">
    <source>
        <dbReference type="ARBA" id="ARBA00023242"/>
    </source>
</evidence>
<dbReference type="InterPro" id="IPR007645">
    <property type="entry name" value="RNA_pol_Rpb2_3"/>
</dbReference>
<dbReference type="SUPFAM" id="SSF64484">
    <property type="entry name" value="beta and beta-prime subunits of DNA dependent RNA-polymerase"/>
    <property type="match status" value="1"/>
</dbReference>
<evidence type="ECO:0000256" key="4">
    <source>
        <dbReference type="ARBA" id="ARBA00022679"/>
    </source>
</evidence>
<dbReference type="Gene3D" id="3.90.1110.10">
    <property type="entry name" value="RNA polymerase Rpb2, domain 2"/>
    <property type="match status" value="1"/>
</dbReference>
<evidence type="ECO:0000256" key="3">
    <source>
        <dbReference type="ARBA" id="ARBA00022478"/>
    </source>
</evidence>
<sequence length="1590" mass="180597">MSVKTSHTSSHSHSSSAGETNTSVHSGHSSRQRREQAHHGFSMLPPIKMTAIERLKHVRNSITRLRSIGERHSHCEQLDTAGGNELLEFFDGLREQLPKLEYNPRRLGAPESGGPKHLQYIRAQAERLLSEAASILPTCEGQLDSAVAVYQGLAYHQLQEAHRELEHLLYLVSNPPSRMDSLENTELLSDLVTPHITEFDAFMEQRVDAFIREMKNEGVAYTAVVNEIGHRPPKPVGLVSVFLLDVAIGIRPGRCAKIVIEHAKHNLTKIENRIGLASQSLNVKESERNEIQRREYTILQERLTDVLNELDKVKTEWTAEEEDLFMRALSNKQSLPSLIEMKRLKESVVIEKVQNIHDCAVYSCLPFATPQYSRRHSETYGQPCHVRLGLKFSTEERVPDGQQRSRTLYTLMPEFMLLMRQHQVPESMHEHYAVLVPSKHQLWMSFFEFPEMVMGSRCALRRVHHRYDHFSALEEQKEVGGYFIMRGGERIIRALLMQRCNVPINIQREQFSAHDSTFSSRAVVIRCKRPSGLTNQNYFYYSTTGDVVFSFARKVVWHISASLLLFALNSQHRSSIEMYKLLTIGLPNVTKSHAARVEAFFQHHYAASYSSLTNYLDYMAVLGRIYRQYQLSSTAFRFLPQFHFTCQGQHDAWYGLFMLRRHVLPHLNVDEPTPDLSPTATQEELTAWLSPELQRELEFKFDTIIAILRQLYSFNDGVTEHQGNDVLSFQEVFTVSQVLVGAFEVALNKYLKSMSFRLGSHIPPEMFRSIVKLTDKPTRETSDILQQIRHYSEYAARRNGIEPLDPVLRLLLTGNFNLDREEDFFCPQTSGWVVIAEHLNFYRFFEQFRCLHRGKTIAEMRSSEVRRYPCEAYGFLCMVHSPDGEDCGVLNHLSVSTILSASQPASSRQWAEMQETLAVALRNVRSNASRAASVDQLVGTVPVWVEGKVVGYLTPMEAQQTAAALRLKKIIKSRSVVGVTGIVRRHDVSALNTVEVVYVPPENKDPPGLYIFYEHGRLMRPVQQIESSSRGTDLPFPIVYLGTWEQTWQDIAGVPSDLLNAVMQLNRKYEYMEQNGYNILSLTSSTIPFFEHNCSPRNLFQCGLSKQSAGTQLQSMAWRKEAKLFRMYFPQRYISRTLPMDYYNLDDVNLGVNAVIAILAYTGYDLDDAVIINSTSTQFGMLNAGITVAKVVTAKGKGEKDDVFVFQNQLPSGQPFTPELDAHGLPRKRLEPGSSKFFSFDSDHQCPALRESSAVYCCAKRFEHVDPLTNEKVYEYARHHVTRWRHFDKGEDAWVHSVIPLAFDGPDPTSVLLVFRIPRPPLVGDKFSSRHGQKGTLPLHIRSHDLPFSTHDGITPDVIINPHAFPSRMTVGMVLEMMGAKLGAIQGRFCDHSPWCVVDDQPRFAEMIGDALCSAGYNRYGREKLIDGVSGVEMEAEVFLGISGYQRLRHMVNDKWQARARTDAHTHRAVTKTGQPVKGRKRHGGVRVGEMERDALLSHGAAEVVVDRLLHVSDKTKAFICVECGSLISIYERHATEYSTWKTCKFCNAGLHESNDTIAFVEIPQVLRLWAAELTSVGIRVVLNTSDSVA</sequence>
<dbReference type="InterPro" id="IPR007121">
    <property type="entry name" value="RNA_pol_bsu_CS"/>
</dbReference>
<evidence type="ECO:0000259" key="11">
    <source>
        <dbReference type="Pfam" id="PF04560"/>
    </source>
</evidence>
<dbReference type="InterPro" id="IPR009674">
    <property type="entry name" value="Rpa2_dom_4"/>
</dbReference>
<dbReference type="PANTHER" id="PTHR20856">
    <property type="entry name" value="DNA-DIRECTED RNA POLYMERASE I SUBUNIT 2"/>
    <property type="match status" value="1"/>
</dbReference>
<keyword evidence="7" id="KW-0539">Nucleus</keyword>
<dbReference type="EMBL" id="HE573027">
    <property type="protein sequence ID" value="CCC52563.1"/>
    <property type="molecule type" value="Genomic_DNA"/>
</dbReference>
<dbReference type="GO" id="GO:0003677">
    <property type="term" value="F:DNA binding"/>
    <property type="evidence" value="ECO:0007669"/>
    <property type="project" value="InterPro"/>
</dbReference>
<dbReference type="Gene3D" id="3.90.1800.10">
    <property type="entry name" value="RNA polymerase alpha subunit dimerisation domain"/>
    <property type="match status" value="1"/>
</dbReference>
<evidence type="ECO:0000259" key="10">
    <source>
        <dbReference type="Pfam" id="PF00562"/>
    </source>
</evidence>
<evidence type="ECO:0000256" key="5">
    <source>
        <dbReference type="ARBA" id="ARBA00022695"/>
    </source>
</evidence>
<dbReference type="InterPro" id="IPR037033">
    <property type="entry name" value="DNA-dir_RNAP_su2_hyb_sf"/>
</dbReference>
<feature type="domain" description="DNA-directed RNA polymerase subunit 2 hybrid-binding" evidence="10">
    <location>
        <begin position="1084"/>
        <end position="1482"/>
    </location>
</feature>
<feature type="domain" description="RNA polymerase Rpb2" evidence="13">
    <location>
        <begin position="835"/>
        <end position="896"/>
    </location>
</feature>
<feature type="region of interest" description="Disordered" evidence="9">
    <location>
        <begin position="1462"/>
        <end position="1484"/>
    </location>
</feature>
<dbReference type="InterPro" id="IPR015712">
    <property type="entry name" value="DNA-dir_RNA_pol_su2"/>
</dbReference>
<dbReference type="VEuPathDB" id="TriTrypDB:TvY486_1100480"/>
<feature type="domain" description="RNA polymerase beta subunit protrusion" evidence="12">
    <location>
        <begin position="369"/>
        <end position="758"/>
    </location>
</feature>
<feature type="domain" description="DNA-directed RNA polymerase I subunit RPA2" evidence="14">
    <location>
        <begin position="950"/>
        <end position="1020"/>
    </location>
</feature>
<evidence type="ECO:0000313" key="15">
    <source>
        <dbReference type="EMBL" id="CCC52563.1"/>
    </source>
</evidence>
<keyword evidence="4 8" id="KW-0808">Transferase</keyword>
<feature type="compositionally biased region" description="Low complexity" evidence="9">
    <location>
        <begin position="1"/>
        <end position="16"/>
    </location>
</feature>
<dbReference type="GO" id="GO:0005634">
    <property type="term" value="C:nucleus"/>
    <property type="evidence" value="ECO:0007669"/>
    <property type="project" value="UniProtKB-SubCell"/>
</dbReference>
<name>G0U9T2_TRYVY</name>
<dbReference type="Gene3D" id="2.40.50.150">
    <property type="match status" value="1"/>
</dbReference>
<comment type="similarity">
    <text evidence="2 8">Belongs to the RNA polymerase beta chain family.</text>
</comment>
<dbReference type="GO" id="GO:0006351">
    <property type="term" value="P:DNA-templated transcription"/>
    <property type="evidence" value="ECO:0007669"/>
    <property type="project" value="InterPro"/>
</dbReference>
<dbReference type="Pfam" id="PF06883">
    <property type="entry name" value="RNA_pol_Rpa2_4"/>
    <property type="match status" value="1"/>
</dbReference>
<feature type="compositionally biased region" description="Polar residues" evidence="9">
    <location>
        <begin position="17"/>
        <end position="29"/>
    </location>
</feature>
<comment type="function">
    <text evidence="8">DNA-dependent RNA polymerase catalyzes the transcription of DNA into RNA using the four ribonucleoside triphosphates as substrates.</text>
</comment>
<dbReference type="Gene3D" id="2.40.270.10">
    <property type="entry name" value="DNA-directed RNA polymerase, subunit 2, domain 6"/>
    <property type="match status" value="1"/>
</dbReference>
<reference evidence="15" key="1">
    <citation type="journal article" date="2012" name="Proc. Natl. Acad. Sci. U.S.A.">
        <title>Antigenic diversity is generated by distinct evolutionary mechanisms in African trypanosome species.</title>
        <authorList>
            <person name="Jackson A.P."/>
            <person name="Berry A."/>
            <person name="Aslett M."/>
            <person name="Allison H.C."/>
            <person name="Burton P."/>
            <person name="Vavrova-Anderson J."/>
            <person name="Brown R."/>
            <person name="Browne H."/>
            <person name="Corton N."/>
            <person name="Hauser H."/>
            <person name="Gamble J."/>
            <person name="Gilderthorp R."/>
            <person name="Marcello L."/>
            <person name="McQuillan J."/>
            <person name="Otto T.D."/>
            <person name="Quail M.A."/>
            <person name="Sanders M.J."/>
            <person name="van Tonder A."/>
            <person name="Ginger M.L."/>
            <person name="Field M.C."/>
            <person name="Barry J.D."/>
            <person name="Hertz-Fowler C."/>
            <person name="Berriman M."/>
        </authorList>
    </citation>
    <scope>NUCLEOTIDE SEQUENCE</scope>
    <source>
        <strain evidence="15">Y486</strain>
    </source>
</reference>
<dbReference type="InterPro" id="IPR014724">
    <property type="entry name" value="RNA_pol_RPB2_OB-fold"/>
</dbReference>
<dbReference type="Pfam" id="PF04565">
    <property type="entry name" value="RNA_pol_Rpb2_3"/>
    <property type="match status" value="1"/>
</dbReference>
<accession>G0U9T2</accession>
<dbReference type="GO" id="GO:0003899">
    <property type="term" value="F:DNA-directed RNA polymerase activity"/>
    <property type="evidence" value="ECO:0007669"/>
    <property type="project" value="UniProtKB-EC"/>
</dbReference>
<dbReference type="CDD" id="cd00653">
    <property type="entry name" value="RNA_pol_B_RPB2"/>
    <property type="match status" value="1"/>
</dbReference>
<feature type="region of interest" description="Disordered" evidence="9">
    <location>
        <begin position="1"/>
        <end position="45"/>
    </location>
</feature>
<dbReference type="GO" id="GO:0032549">
    <property type="term" value="F:ribonucleoside binding"/>
    <property type="evidence" value="ECO:0007669"/>
    <property type="project" value="InterPro"/>
</dbReference>
<evidence type="ECO:0000256" key="8">
    <source>
        <dbReference type="RuleBase" id="RU363031"/>
    </source>
</evidence>
<dbReference type="EC" id="2.7.7.6" evidence="8"/>
<comment type="catalytic activity">
    <reaction evidence="8">
        <text>RNA(n) + a ribonucleoside 5'-triphosphate = RNA(n+1) + diphosphate</text>
        <dbReference type="Rhea" id="RHEA:21248"/>
        <dbReference type="Rhea" id="RHEA-COMP:14527"/>
        <dbReference type="Rhea" id="RHEA-COMP:17342"/>
        <dbReference type="ChEBI" id="CHEBI:33019"/>
        <dbReference type="ChEBI" id="CHEBI:61557"/>
        <dbReference type="ChEBI" id="CHEBI:140395"/>
        <dbReference type="EC" id="2.7.7.6"/>
    </reaction>
</comment>
<dbReference type="PROSITE" id="PS01166">
    <property type="entry name" value="RNA_POL_BETA"/>
    <property type="match status" value="1"/>
</dbReference>
<dbReference type="Gene3D" id="3.90.1100.10">
    <property type="match status" value="1"/>
</dbReference>
<evidence type="ECO:0000256" key="2">
    <source>
        <dbReference type="ARBA" id="ARBA00006835"/>
    </source>
</evidence>
<keyword evidence="6 8" id="KW-0804">Transcription</keyword>
<evidence type="ECO:0000256" key="1">
    <source>
        <dbReference type="ARBA" id="ARBA00004123"/>
    </source>
</evidence>
<gene>
    <name evidence="15" type="ORF">TVY486_1100480</name>
</gene>
<keyword evidence="3 8" id="KW-0240">DNA-directed RNA polymerase</keyword>
<evidence type="ECO:0000259" key="14">
    <source>
        <dbReference type="Pfam" id="PF06883"/>
    </source>
</evidence>
<keyword evidence="5 8" id="KW-0548">Nucleotidyltransferase</keyword>
<comment type="subcellular location">
    <subcellularLocation>
        <location evidence="1">Nucleus</location>
    </subcellularLocation>
</comment>
<evidence type="ECO:0000259" key="12">
    <source>
        <dbReference type="Pfam" id="PF04563"/>
    </source>
</evidence>
<protein>
    <recommendedName>
        <fullName evidence="8">DNA-directed RNA polymerase subunit beta</fullName>
        <ecNumber evidence="8">2.7.7.6</ecNumber>
    </recommendedName>
</protein>
<dbReference type="InterPro" id="IPR007641">
    <property type="entry name" value="RNA_pol_Rpb2_7"/>
</dbReference>
<dbReference type="Pfam" id="PF04560">
    <property type="entry name" value="RNA_pol_Rpb2_7"/>
    <property type="match status" value="1"/>
</dbReference>
<organism evidence="15">
    <name type="scientific">Trypanosoma vivax (strain Y486)</name>
    <dbReference type="NCBI Taxonomy" id="1055687"/>
    <lineage>
        <taxon>Eukaryota</taxon>
        <taxon>Discoba</taxon>
        <taxon>Euglenozoa</taxon>
        <taxon>Kinetoplastea</taxon>
        <taxon>Metakinetoplastina</taxon>
        <taxon>Trypanosomatida</taxon>
        <taxon>Trypanosomatidae</taxon>
        <taxon>Trypanosoma</taxon>
        <taxon>Duttonella</taxon>
    </lineage>
</organism>
<evidence type="ECO:0000256" key="6">
    <source>
        <dbReference type="ARBA" id="ARBA00023163"/>
    </source>
</evidence>
<evidence type="ECO:0000259" key="13">
    <source>
        <dbReference type="Pfam" id="PF04565"/>
    </source>
</evidence>
<dbReference type="InterPro" id="IPR007120">
    <property type="entry name" value="DNA-dir_RNAP_su2_dom"/>
</dbReference>
<dbReference type="Pfam" id="PF00562">
    <property type="entry name" value="RNA_pol_Rpb2_6"/>
    <property type="match status" value="1"/>
</dbReference>
<dbReference type="GO" id="GO:0000428">
    <property type="term" value="C:DNA-directed RNA polymerase complex"/>
    <property type="evidence" value="ECO:0007669"/>
    <property type="project" value="UniProtKB-KW"/>
</dbReference>
<feature type="domain" description="RNA polymerase Rpb2" evidence="11">
    <location>
        <begin position="1484"/>
        <end position="1583"/>
    </location>
</feature>
<proteinExistence type="inferred from homology"/>
<dbReference type="InterPro" id="IPR037034">
    <property type="entry name" value="RNA_pol_Rpb2_2_sf"/>
</dbReference>
<dbReference type="Pfam" id="PF04563">
    <property type="entry name" value="RNA_pol_Rpb2_1"/>
    <property type="match status" value="1"/>
</dbReference>
<evidence type="ECO:0000256" key="9">
    <source>
        <dbReference type="SAM" id="MobiDB-lite"/>
    </source>
</evidence>